<proteinExistence type="predicted"/>
<gene>
    <name evidence="2" type="ORF">B0W48_01000</name>
</gene>
<evidence type="ECO:0000256" key="1">
    <source>
        <dbReference type="SAM" id="SignalP"/>
    </source>
</evidence>
<accession>A0A1Q2GU24</accession>
<dbReference type="AlphaFoldDB" id="A0A1Q2GU24"/>
<dbReference type="EMBL" id="CP019628">
    <property type="protein sequence ID" value="AQP98490.1"/>
    <property type="molecule type" value="Genomic_DNA"/>
</dbReference>
<reference evidence="2 3" key="1">
    <citation type="submission" date="2017-02" db="EMBL/GenBank/DDBJ databases">
        <title>Complete genome sequence of the cold-active Pseudoalteromonas aliena strain EH1 isolated from Arctic seawater.</title>
        <authorList>
            <person name="Kim E."/>
            <person name="Heo E."/>
            <person name="Kim H."/>
            <person name="Kim D."/>
        </authorList>
    </citation>
    <scope>NUCLEOTIDE SEQUENCE [LARGE SCALE GENOMIC DNA]</scope>
    <source>
        <strain evidence="2 3">EH1</strain>
    </source>
</reference>
<feature type="chain" id="PRO_5013315454" evidence="1">
    <location>
        <begin position="19"/>
        <end position="167"/>
    </location>
</feature>
<evidence type="ECO:0000313" key="2">
    <source>
        <dbReference type="EMBL" id="AQP98490.1"/>
    </source>
</evidence>
<dbReference type="KEGG" id="paln:B0W48_01000"/>
<evidence type="ECO:0000313" key="3">
    <source>
        <dbReference type="Proteomes" id="UP000188243"/>
    </source>
</evidence>
<dbReference type="STRING" id="247523.B0W48_01000"/>
<sequence length="167" mass="18513">MKALLLIPSLFFCSAAIAQPVDVGGAVYELQFSDFLPIKVPYAGSEAVIAYQAKVNVDGDYAQDLTYRIGGKVETRWFAGNMAVSLSATCDSPYIDQPIFIGEDLDYGDRYQNISYLAKPSFANTLNTGGNCQALTVRIDKEGHLSRQFYTRVTNLEFNVQIIEKLF</sequence>
<keyword evidence="1" id="KW-0732">Signal</keyword>
<name>A0A1Q2GU24_9GAMM</name>
<dbReference type="RefSeq" id="WP_077535224.1">
    <property type="nucleotide sequence ID" value="NZ_CP019628.1"/>
</dbReference>
<protein>
    <submittedName>
        <fullName evidence="2">Uncharacterized protein</fullName>
    </submittedName>
</protein>
<feature type="signal peptide" evidence="1">
    <location>
        <begin position="1"/>
        <end position="18"/>
    </location>
</feature>
<organism evidence="2 3">
    <name type="scientific">Pseudoalteromonas aliena</name>
    <dbReference type="NCBI Taxonomy" id="247523"/>
    <lineage>
        <taxon>Bacteria</taxon>
        <taxon>Pseudomonadati</taxon>
        <taxon>Pseudomonadota</taxon>
        <taxon>Gammaproteobacteria</taxon>
        <taxon>Alteromonadales</taxon>
        <taxon>Pseudoalteromonadaceae</taxon>
        <taxon>Pseudoalteromonas</taxon>
    </lineage>
</organism>
<dbReference type="Proteomes" id="UP000188243">
    <property type="component" value="Chromosome"/>
</dbReference>